<keyword evidence="3" id="KW-1185">Reference proteome</keyword>
<dbReference type="Proteomes" id="UP000236161">
    <property type="component" value="Unassembled WGS sequence"/>
</dbReference>
<dbReference type="EMBL" id="KZ451936">
    <property type="protein sequence ID" value="PKA60594.1"/>
    <property type="molecule type" value="Genomic_DNA"/>
</dbReference>
<dbReference type="AlphaFoldDB" id="A0A2I0AYI4"/>
<dbReference type="InterPro" id="IPR014830">
    <property type="entry name" value="Glycolipid_transfer_prot_dom"/>
</dbReference>
<dbReference type="SUPFAM" id="SSF110004">
    <property type="entry name" value="Glycolipid transfer protein, GLTP"/>
    <property type="match status" value="1"/>
</dbReference>
<dbReference type="PANTHER" id="PTHR10219">
    <property type="entry name" value="GLYCOLIPID TRANSFER PROTEIN-RELATED"/>
    <property type="match status" value="1"/>
</dbReference>
<dbReference type="Gene3D" id="1.10.3520.10">
    <property type="entry name" value="Glycolipid transfer protein"/>
    <property type="match status" value="1"/>
</dbReference>
<dbReference type="OrthoDB" id="205255at2759"/>
<dbReference type="InterPro" id="IPR036497">
    <property type="entry name" value="GLTP_sf"/>
</dbReference>
<dbReference type="GO" id="GO:1902387">
    <property type="term" value="F:ceramide 1-phosphate binding"/>
    <property type="evidence" value="ECO:0007669"/>
    <property type="project" value="TreeGrafter"/>
</dbReference>
<sequence length="188" mass="21373">MKHVRSKDGEMLAKPFIEVCKLIVPIVDKFGMSMAIVKADISGNISKLESKYTSDPSKFEFLYDMVRVEIETKTAKSSTSCTTGVLWLTRAMDFLVELLRNLMDHSDWSMTKACMESYNRTLKRWHGWLATSSFNVALKIIPDRKRFLETIACGSDDINADIQRFCSAFSPLLEANHKFLVSCSLLII</sequence>
<name>A0A2I0AYI4_9ASPA</name>
<dbReference type="GO" id="GO:0005829">
    <property type="term" value="C:cytosol"/>
    <property type="evidence" value="ECO:0007669"/>
    <property type="project" value="TreeGrafter"/>
</dbReference>
<evidence type="ECO:0000313" key="2">
    <source>
        <dbReference type="EMBL" id="PKA60594.1"/>
    </source>
</evidence>
<evidence type="ECO:0000313" key="3">
    <source>
        <dbReference type="Proteomes" id="UP000236161"/>
    </source>
</evidence>
<dbReference type="STRING" id="1088818.A0A2I0AYI4"/>
<gene>
    <name evidence="2" type="ORF">AXF42_Ash019487</name>
</gene>
<dbReference type="Pfam" id="PF08718">
    <property type="entry name" value="GLTP"/>
    <property type="match status" value="1"/>
</dbReference>
<evidence type="ECO:0000259" key="1">
    <source>
        <dbReference type="Pfam" id="PF08718"/>
    </source>
</evidence>
<dbReference type="GO" id="GO:0016020">
    <property type="term" value="C:membrane"/>
    <property type="evidence" value="ECO:0007669"/>
    <property type="project" value="TreeGrafter"/>
</dbReference>
<protein>
    <recommendedName>
        <fullName evidence="1">Glycolipid transfer protein domain-containing protein</fullName>
    </recommendedName>
</protein>
<organism evidence="2 3">
    <name type="scientific">Apostasia shenzhenica</name>
    <dbReference type="NCBI Taxonomy" id="1088818"/>
    <lineage>
        <taxon>Eukaryota</taxon>
        <taxon>Viridiplantae</taxon>
        <taxon>Streptophyta</taxon>
        <taxon>Embryophyta</taxon>
        <taxon>Tracheophyta</taxon>
        <taxon>Spermatophyta</taxon>
        <taxon>Magnoliopsida</taxon>
        <taxon>Liliopsida</taxon>
        <taxon>Asparagales</taxon>
        <taxon>Orchidaceae</taxon>
        <taxon>Apostasioideae</taxon>
        <taxon>Apostasia</taxon>
    </lineage>
</organism>
<dbReference type="GO" id="GO:1902388">
    <property type="term" value="F:ceramide 1-phosphate transfer activity"/>
    <property type="evidence" value="ECO:0007669"/>
    <property type="project" value="TreeGrafter"/>
</dbReference>
<accession>A0A2I0AYI4</accession>
<reference evidence="2 3" key="1">
    <citation type="journal article" date="2017" name="Nature">
        <title>The Apostasia genome and the evolution of orchids.</title>
        <authorList>
            <person name="Zhang G.Q."/>
            <person name="Liu K.W."/>
            <person name="Li Z."/>
            <person name="Lohaus R."/>
            <person name="Hsiao Y.Y."/>
            <person name="Niu S.C."/>
            <person name="Wang J.Y."/>
            <person name="Lin Y.C."/>
            <person name="Xu Q."/>
            <person name="Chen L.J."/>
            <person name="Yoshida K."/>
            <person name="Fujiwara S."/>
            <person name="Wang Z.W."/>
            <person name="Zhang Y.Q."/>
            <person name="Mitsuda N."/>
            <person name="Wang M."/>
            <person name="Liu G.H."/>
            <person name="Pecoraro L."/>
            <person name="Huang H.X."/>
            <person name="Xiao X.J."/>
            <person name="Lin M."/>
            <person name="Wu X.Y."/>
            <person name="Wu W.L."/>
            <person name="Chen Y.Y."/>
            <person name="Chang S.B."/>
            <person name="Sakamoto S."/>
            <person name="Ohme-Takagi M."/>
            <person name="Yagi M."/>
            <person name="Zeng S.J."/>
            <person name="Shen C.Y."/>
            <person name="Yeh C.M."/>
            <person name="Luo Y.B."/>
            <person name="Tsai W.C."/>
            <person name="Van de Peer Y."/>
            <person name="Liu Z.J."/>
        </authorList>
    </citation>
    <scope>NUCLEOTIDE SEQUENCE [LARGE SCALE GENOMIC DNA]</scope>
    <source>
        <strain evidence="3">cv. Shenzhen</strain>
        <tissue evidence="2">Stem</tissue>
    </source>
</reference>
<dbReference type="PANTHER" id="PTHR10219:SF84">
    <property type="entry name" value="GLYCOLIPID TRANSFER PROTEIN 1-LIKE"/>
    <property type="match status" value="1"/>
</dbReference>
<feature type="domain" description="Glycolipid transfer protein" evidence="1">
    <location>
        <begin position="13"/>
        <end position="151"/>
    </location>
</feature>
<proteinExistence type="predicted"/>